<organism evidence="2 3">
    <name type="scientific">Cherax quadricarinatus</name>
    <name type="common">Australian red claw crayfish</name>
    <dbReference type="NCBI Taxonomy" id="27406"/>
    <lineage>
        <taxon>Eukaryota</taxon>
        <taxon>Metazoa</taxon>
        <taxon>Ecdysozoa</taxon>
        <taxon>Arthropoda</taxon>
        <taxon>Crustacea</taxon>
        <taxon>Multicrustacea</taxon>
        <taxon>Malacostraca</taxon>
        <taxon>Eumalacostraca</taxon>
        <taxon>Eucarida</taxon>
        <taxon>Decapoda</taxon>
        <taxon>Pleocyemata</taxon>
        <taxon>Astacidea</taxon>
        <taxon>Parastacoidea</taxon>
        <taxon>Parastacidae</taxon>
        <taxon>Cherax</taxon>
    </lineage>
</organism>
<dbReference type="PANTHER" id="PTHR45999">
    <property type="entry name" value="UNC-13-4A, ISOFORM B"/>
    <property type="match status" value="1"/>
</dbReference>
<protein>
    <submittedName>
        <fullName evidence="2">Uncharacterized protein</fullName>
    </submittedName>
</protein>
<dbReference type="PANTHER" id="PTHR45999:SF4">
    <property type="entry name" value="UNC-13-4A, ISOFORM B"/>
    <property type="match status" value="1"/>
</dbReference>
<evidence type="ECO:0000313" key="2">
    <source>
        <dbReference type="EMBL" id="KAK8726035.1"/>
    </source>
</evidence>
<evidence type="ECO:0000256" key="1">
    <source>
        <dbReference type="ARBA" id="ARBA00022483"/>
    </source>
</evidence>
<feature type="non-terminal residue" evidence="2">
    <location>
        <position position="1"/>
    </location>
</feature>
<keyword evidence="1" id="KW-0268">Exocytosis</keyword>
<evidence type="ECO:0000313" key="3">
    <source>
        <dbReference type="Proteomes" id="UP001445076"/>
    </source>
</evidence>
<gene>
    <name evidence="2" type="ORF">OTU49_010348</name>
</gene>
<sequence length="137" mass="15895">TSEDEVWAEVRQHDQIITTFLLHELTKFKDDTVSWDGELSPAAESILHQHAIQGDLTQLQQAMCRWMAASRTHASRTLDHRILHKLLLALHELWDTETLSKEEEEMLGESYSGFVEHSLTEVRRHRELFPTPSKTHA</sequence>
<dbReference type="GO" id="GO:0006887">
    <property type="term" value="P:exocytosis"/>
    <property type="evidence" value="ECO:0007669"/>
    <property type="project" value="UniProtKB-KW"/>
</dbReference>
<keyword evidence="3" id="KW-1185">Reference proteome</keyword>
<comment type="caution">
    <text evidence="2">The sequence shown here is derived from an EMBL/GenBank/DDBJ whole genome shotgun (WGS) entry which is preliminary data.</text>
</comment>
<proteinExistence type="predicted"/>
<dbReference type="AlphaFoldDB" id="A0AAW0W910"/>
<dbReference type="EMBL" id="JARKIK010000080">
    <property type="protein sequence ID" value="KAK8726035.1"/>
    <property type="molecule type" value="Genomic_DNA"/>
</dbReference>
<name>A0AAW0W910_CHEQU</name>
<dbReference type="Proteomes" id="UP001445076">
    <property type="component" value="Unassembled WGS sequence"/>
</dbReference>
<accession>A0AAW0W910</accession>
<dbReference type="GO" id="GO:0099503">
    <property type="term" value="C:secretory vesicle"/>
    <property type="evidence" value="ECO:0007669"/>
    <property type="project" value="TreeGrafter"/>
</dbReference>
<reference evidence="2 3" key="1">
    <citation type="journal article" date="2024" name="BMC Genomics">
        <title>Genome assembly of redclaw crayfish (Cherax quadricarinatus) provides insights into its immune adaptation and hypoxia tolerance.</title>
        <authorList>
            <person name="Liu Z."/>
            <person name="Zheng J."/>
            <person name="Li H."/>
            <person name="Fang K."/>
            <person name="Wang S."/>
            <person name="He J."/>
            <person name="Zhou D."/>
            <person name="Weng S."/>
            <person name="Chi M."/>
            <person name="Gu Z."/>
            <person name="He J."/>
            <person name="Li F."/>
            <person name="Wang M."/>
        </authorList>
    </citation>
    <scope>NUCLEOTIDE SEQUENCE [LARGE SCALE GENOMIC DNA]</scope>
    <source>
        <strain evidence="2">ZL_2023a</strain>
    </source>
</reference>
<feature type="non-terminal residue" evidence="2">
    <location>
        <position position="137"/>
    </location>
</feature>
<dbReference type="InterPro" id="IPR052095">
    <property type="entry name" value="UNC-13_domain"/>
</dbReference>